<gene>
    <name evidence="3" type="ORF">LMG28138_03574</name>
</gene>
<dbReference type="PROSITE" id="PS51257">
    <property type="entry name" value="PROKAR_LIPOPROTEIN"/>
    <property type="match status" value="1"/>
</dbReference>
<evidence type="ECO:0000313" key="3">
    <source>
        <dbReference type="EMBL" id="CAB3793737.1"/>
    </source>
</evidence>
<feature type="signal peptide" evidence="2">
    <location>
        <begin position="1"/>
        <end position="17"/>
    </location>
</feature>
<evidence type="ECO:0000256" key="2">
    <source>
        <dbReference type="SAM" id="SignalP"/>
    </source>
</evidence>
<evidence type="ECO:0000313" key="4">
    <source>
        <dbReference type="Proteomes" id="UP000494115"/>
    </source>
</evidence>
<protein>
    <recommendedName>
        <fullName evidence="5">Lipoprotein</fullName>
    </recommendedName>
</protein>
<feature type="region of interest" description="Disordered" evidence="1">
    <location>
        <begin position="136"/>
        <end position="186"/>
    </location>
</feature>
<organism evidence="3 4">
    <name type="scientific">Pararobbsia alpina</name>
    <dbReference type="NCBI Taxonomy" id="621374"/>
    <lineage>
        <taxon>Bacteria</taxon>
        <taxon>Pseudomonadati</taxon>
        <taxon>Pseudomonadota</taxon>
        <taxon>Betaproteobacteria</taxon>
        <taxon>Burkholderiales</taxon>
        <taxon>Burkholderiaceae</taxon>
        <taxon>Pararobbsia</taxon>
    </lineage>
</organism>
<keyword evidence="2" id="KW-0732">Signal</keyword>
<dbReference type="AlphaFoldDB" id="A0A6S7BAG7"/>
<dbReference type="Proteomes" id="UP000494115">
    <property type="component" value="Unassembled WGS sequence"/>
</dbReference>
<evidence type="ECO:0000256" key="1">
    <source>
        <dbReference type="SAM" id="MobiDB-lite"/>
    </source>
</evidence>
<name>A0A6S7BAG7_9BURK</name>
<evidence type="ECO:0008006" key="5">
    <source>
        <dbReference type="Google" id="ProtNLM"/>
    </source>
</evidence>
<feature type="compositionally biased region" description="Low complexity" evidence="1">
    <location>
        <begin position="169"/>
        <end position="178"/>
    </location>
</feature>
<feature type="chain" id="PRO_5028802074" description="Lipoprotein" evidence="2">
    <location>
        <begin position="18"/>
        <end position="186"/>
    </location>
</feature>
<proteinExistence type="predicted"/>
<keyword evidence="4" id="KW-1185">Reference proteome</keyword>
<dbReference type="EMBL" id="CADIKM010000018">
    <property type="protein sequence ID" value="CAB3793737.1"/>
    <property type="molecule type" value="Genomic_DNA"/>
</dbReference>
<reference evidence="3 4" key="1">
    <citation type="submission" date="2020-04" db="EMBL/GenBank/DDBJ databases">
        <authorList>
            <person name="De Canck E."/>
        </authorList>
    </citation>
    <scope>NUCLEOTIDE SEQUENCE [LARGE SCALE GENOMIC DNA]</scope>
    <source>
        <strain evidence="3 4">LMG 28138</strain>
    </source>
</reference>
<accession>A0A6S7BAG7</accession>
<sequence length="186" mass="19872">MYLKTALRISLASIACATFLGGCATNEQGQLVVDPNKVNQVFSGAQSPPSPPPPVVVEEAYQPTPNDIYISTVVDRDVVFVGGNTYIWVVGPDGARHRRLYAHGDHRNEVFHRRDELHKVMMNHGGHLPDHTIAAHGPMAHPGGPGHPGAVAQSHPMPGARPVPHAVLPSRPAPSAKPAARDPKKS</sequence>